<dbReference type="PANTHER" id="PTHR31951">
    <property type="entry name" value="BIFUNCTIONAL INHIBITOR/LIPID-TRANSFER PROTEIN/SEED STORAGE 2S ALBUMIN SUPERFAMILY PROTEIN-RELATED"/>
    <property type="match status" value="1"/>
</dbReference>
<dbReference type="Proteomes" id="UP001346149">
    <property type="component" value="Unassembled WGS sequence"/>
</dbReference>
<feature type="domain" description="Prolamin-like" evidence="3">
    <location>
        <begin position="43"/>
        <end position="112"/>
    </location>
</feature>
<reference evidence="4 5" key="1">
    <citation type="journal article" date="2023" name="Hortic Res">
        <title>Pangenome of water caltrop reveals structural variations and asymmetric subgenome divergence after allopolyploidization.</title>
        <authorList>
            <person name="Zhang X."/>
            <person name="Chen Y."/>
            <person name="Wang L."/>
            <person name="Yuan Y."/>
            <person name="Fang M."/>
            <person name="Shi L."/>
            <person name="Lu R."/>
            <person name="Comes H.P."/>
            <person name="Ma Y."/>
            <person name="Chen Y."/>
            <person name="Huang G."/>
            <person name="Zhou Y."/>
            <person name="Zheng Z."/>
            <person name="Qiu Y."/>
        </authorList>
    </citation>
    <scope>NUCLEOTIDE SEQUENCE [LARGE SCALE GENOMIC DNA]</scope>
    <source>
        <strain evidence="4">F231</strain>
    </source>
</reference>
<evidence type="ECO:0000259" key="3">
    <source>
        <dbReference type="Pfam" id="PF05617"/>
    </source>
</evidence>
<name>A0AAN7LU65_TRANT</name>
<accession>A0AAN7LU65</accession>
<gene>
    <name evidence="4" type="ORF">SAY86_028134</name>
</gene>
<keyword evidence="1" id="KW-0732">Signal</keyword>
<proteinExistence type="predicted"/>
<dbReference type="EMBL" id="JAXQNO010000006">
    <property type="protein sequence ID" value="KAK4795808.1"/>
    <property type="molecule type" value="Genomic_DNA"/>
</dbReference>
<dbReference type="SUPFAM" id="SSF47699">
    <property type="entry name" value="Bifunctional inhibitor/lipid-transfer protein/seed storage 2S albumin"/>
    <property type="match status" value="1"/>
</dbReference>
<sequence>MATFHAISTQAAIILMLSIISMLIPLVVSYELKPRPAEVLNECKRKMGLQCGNVDSIYLLGRGTPYSDDCCDKLIEMGLDCHNGVVSKHLVGKPQEYIDEIFTKSDWIWNHCLRVLKYKERHGSRL</sequence>
<dbReference type="Pfam" id="PF05617">
    <property type="entry name" value="Prolamin_like"/>
    <property type="match status" value="1"/>
</dbReference>
<protein>
    <recommendedName>
        <fullName evidence="3">Prolamin-like domain-containing protein</fullName>
    </recommendedName>
</protein>
<dbReference type="InterPro" id="IPR036312">
    <property type="entry name" value="Bifun_inhib/LTP/seed_sf"/>
</dbReference>
<evidence type="ECO:0000313" key="4">
    <source>
        <dbReference type="EMBL" id="KAK4795808.1"/>
    </source>
</evidence>
<organism evidence="4 5">
    <name type="scientific">Trapa natans</name>
    <name type="common">Water chestnut</name>
    <dbReference type="NCBI Taxonomy" id="22666"/>
    <lineage>
        <taxon>Eukaryota</taxon>
        <taxon>Viridiplantae</taxon>
        <taxon>Streptophyta</taxon>
        <taxon>Embryophyta</taxon>
        <taxon>Tracheophyta</taxon>
        <taxon>Spermatophyta</taxon>
        <taxon>Magnoliopsida</taxon>
        <taxon>eudicotyledons</taxon>
        <taxon>Gunneridae</taxon>
        <taxon>Pentapetalae</taxon>
        <taxon>rosids</taxon>
        <taxon>malvids</taxon>
        <taxon>Myrtales</taxon>
        <taxon>Lythraceae</taxon>
        <taxon>Trapa</taxon>
    </lineage>
</organism>
<keyword evidence="2" id="KW-0472">Membrane</keyword>
<evidence type="ECO:0000313" key="5">
    <source>
        <dbReference type="Proteomes" id="UP001346149"/>
    </source>
</evidence>
<dbReference type="PANTHER" id="PTHR31951:SF22">
    <property type="entry name" value="ECA1 GAMETOGENESIS RELATED FAMILY"/>
    <property type="match status" value="1"/>
</dbReference>
<keyword evidence="5" id="KW-1185">Reference proteome</keyword>
<evidence type="ECO:0000256" key="2">
    <source>
        <dbReference type="SAM" id="Phobius"/>
    </source>
</evidence>
<evidence type="ECO:0000256" key="1">
    <source>
        <dbReference type="ARBA" id="ARBA00022729"/>
    </source>
</evidence>
<feature type="transmembrane region" description="Helical" evidence="2">
    <location>
        <begin position="6"/>
        <end position="28"/>
    </location>
</feature>
<dbReference type="AlphaFoldDB" id="A0AAN7LU65"/>
<keyword evidence="2" id="KW-0812">Transmembrane</keyword>
<dbReference type="InterPro" id="IPR008502">
    <property type="entry name" value="Prolamin-like"/>
</dbReference>
<comment type="caution">
    <text evidence="4">The sequence shown here is derived from an EMBL/GenBank/DDBJ whole genome shotgun (WGS) entry which is preliminary data.</text>
</comment>
<keyword evidence="2" id="KW-1133">Transmembrane helix</keyword>